<gene>
    <name evidence="1" type="ORF">GRQ65_13450</name>
</gene>
<evidence type="ECO:0000313" key="2">
    <source>
        <dbReference type="Proteomes" id="UP000473325"/>
    </source>
</evidence>
<dbReference type="AlphaFoldDB" id="A0A6L7F0G7"/>
<reference evidence="1 2" key="1">
    <citation type="submission" date="2019-12" db="EMBL/GenBank/DDBJ databases">
        <authorList>
            <person name="Kun Z."/>
        </authorList>
    </citation>
    <scope>NUCLEOTIDE SEQUENCE [LARGE SCALE GENOMIC DNA]</scope>
    <source>
        <strain evidence="1 2">YIM 123512</strain>
    </source>
</reference>
<sequence length="176" mass="18641">MQITADLDHLLRETASAFRDVLHAVLDDDLGRARSVLAASAVRRDLARAATDELRARPFVPAPQLCAQLQFVADVSRVGDLVDDLARQVVRADDAVELTPARRMEVAVLLDAGGRRLQQLLAGPAGPVMDPAYRGCGAALFEVADHGGRDASSVVETCGVLAAVLLQASRHASRAA</sequence>
<name>A0A6L7F0G7_9ACTN</name>
<accession>A0A6L7F0G7</accession>
<dbReference type="RefSeq" id="WP_160878497.1">
    <property type="nucleotide sequence ID" value="NZ_WUEK01000008.1"/>
</dbReference>
<evidence type="ECO:0000313" key="1">
    <source>
        <dbReference type="EMBL" id="MXG90555.1"/>
    </source>
</evidence>
<proteinExistence type="predicted"/>
<evidence type="ECO:0008006" key="3">
    <source>
        <dbReference type="Google" id="ProtNLM"/>
    </source>
</evidence>
<dbReference type="EMBL" id="WUEK01000008">
    <property type="protein sequence ID" value="MXG90555.1"/>
    <property type="molecule type" value="Genomic_DNA"/>
</dbReference>
<keyword evidence="2" id="KW-1185">Reference proteome</keyword>
<dbReference type="Proteomes" id="UP000473325">
    <property type="component" value="Unassembled WGS sequence"/>
</dbReference>
<protein>
    <recommendedName>
        <fullName evidence="3">Phosphate transport system protein</fullName>
    </recommendedName>
</protein>
<organism evidence="1 2">
    <name type="scientific">Nocardioides flavescens</name>
    <dbReference type="NCBI Taxonomy" id="2691959"/>
    <lineage>
        <taxon>Bacteria</taxon>
        <taxon>Bacillati</taxon>
        <taxon>Actinomycetota</taxon>
        <taxon>Actinomycetes</taxon>
        <taxon>Propionibacteriales</taxon>
        <taxon>Nocardioidaceae</taxon>
        <taxon>Nocardioides</taxon>
    </lineage>
</organism>
<comment type="caution">
    <text evidence="1">The sequence shown here is derived from an EMBL/GenBank/DDBJ whole genome shotgun (WGS) entry which is preliminary data.</text>
</comment>